<evidence type="ECO:0000256" key="1">
    <source>
        <dbReference type="ARBA" id="ARBA00023157"/>
    </source>
</evidence>
<dbReference type="GO" id="GO:0004653">
    <property type="term" value="F:polypeptide N-acetylgalactosaminyltransferase activity"/>
    <property type="evidence" value="ECO:0007669"/>
    <property type="project" value="TreeGrafter"/>
</dbReference>
<reference evidence="4 5" key="1">
    <citation type="submission" date="2015-08" db="EMBL/GenBank/DDBJ databases">
        <title>The genome of the Asian arowana (Scleropages formosus).</title>
        <authorList>
            <person name="Tan M.H."/>
            <person name="Gan H.M."/>
            <person name="Croft L.J."/>
            <person name="Austin C.M."/>
        </authorList>
    </citation>
    <scope>NUCLEOTIDE SEQUENCE [LARGE SCALE GENOMIC DNA]</scope>
    <source>
        <strain evidence="4">Aro1</strain>
    </source>
</reference>
<evidence type="ECO:0000259" key="3">
    <source>
        <dbReference type="Pfam" id="PF00535"/>
    </source>
</evidence>
<dbReference type="Proteomes" id="UP000034805">
    <property type="component" value="Unassembled WGS sequence"/>
</dbReference>
<keyword evidence="1" id="KW-1015">Disulfide bond</keyword>
<dbReference type="GO" id="GO:0005794">
    <property type="term" value="C:Golgi apparatus"/>
    <property type="evidence" value="ECO:0007669"/>
    <property type="project" value="TreeGrafter"/>
</dbReference>
<feature type="compositionally biased region" description="Basic and acidic residues" evidence="2">
    <location>
        <begin position="33"/>
        <end position="45"/>
    </location>
</feature>
<dbReference type="InterPro" id="IPR001173">
    <property type="entry name" value="Glyco_trans_2-like"/>
</dbReference>
<accession>A0A0P7VK96</accession>
<dbReference type="AlphaFoldDB" id="A0A0P7VK96"/>
<gene>
    <name evidence="4" type="ORF">Z043_106829</name>
</gene>
<proteinExistence type="predicted"/>
<name>A0A0P7VK96_SCLFO</name>
<organism evidence="4 5">
    <name type="scientific">Scleropages formosus</name>
    <name type="common">Asian bonytongue</name>
    <name type="synonym">Osteoglossum formosum</name>
    <dbReference type="NCBI Taxonomy" id="113540"/>
    <lineage>
        <taxon>Eukaryota</taxon>
        <taxon>Metazoa</taxon>
        <taxon>Chordata</taxon>
        <taxon>Craniata</taxon>
        <taxon>Vertebrata</taxon>
        <taxon>Euteleostomi</taxon>
        <taxon>Actinopterygii</taxon>
        <taxon>Neopterygii</taxon>
        <taxon>Teleostei</taxon>
        <taxon>Osteoglossocephala</taxon>
        <taxon>Osteoglossomorpha</taxon>
        <taxon>Osteoglossiformes</taxon>
        <taxon>Osteoglossidae</taxon>
        <taxon>Scleropages</taxon>
    </lineage>
</organism>
<dbReference type="GO" id="GO:0006493">
    <property type="term" value="P:protein O-linked glycosylation"/>
    <property type="evidence" value="ECO:0007669"/>
    <property type="project" value="TreeGrafter"/>
</dbReference>
<evidence type="ECO:0000256" key="2">
    <source>
        <dbReference type="SAM" id="MobiDB-lite"/>
    </source>
</evidence>
<protein>
    <recommendedName>
        <fullName evidence="3">Glycosyltransferase 2-like domain-containing protein</fullName>
    </recommendedName>
</protein>
<sequence length="227" mass="25789">MEQLRLRYDKWKVKVPGLGPCDENGSAGLNPRPRKDTQVGQDGVRRKDWHDYEAIRRDAARSGNGEQGKAFPLTDADRVDQAYRENGFNIYVSDRISLNRSLPDIRHPNCKQKLYAEKLPNTSIIIPFHNEGWSSLLRTVHSVLNRSPPELIAEIILVDDFSDKEAGREDTFDEPVMLTLTVLGGWIEWITSMLRLKEPGPAATSVTESIQTSKDYMPFCHARVLDI</sequence>
<feature type="domain" description="Glycosyltransferase 2-like" evidence="3">
    <location>
        <begin position="123"/>
        <end position="163"/>
    </location>
</feature>
<dbReference type="Gene3D" id="3.90.550.10">
    <property type="entry name" value="Spore Coat Polysaccharide Biosynthesis Protein SpsA, Chain A"/>
    <property type="match status" value="1"/>
</dbReference>
<evidence type="ECO:0000313" key="5">
    <source>
        <dbReference type="Proteomes" id="UP000034805"/>
    </source>
</evidence>
<comment type="caution">
    <text evidence="4">The sequence shown here is derived from an EMBL/GenBank/DDBJ whole genome shotgun (WGS) entry which is preliminary data.</text>
</comment>
<dbReference type="Pfam" id="PF00535">
    <property type="entry name" value="Glycos_transf_2"/>
    <property type="match status" value="1"/>
</dbReference>
<dbReference type="PANTHER" id="PTHR11675">
    <property type="entry name" value="N-ACETYLGALACTOSAMINYLTRANSFERASE"/>
    <property type="match status" value="1"/>
</dbReference>
<dbReference type="SUPFAM" id="SSF53448">
    <property type="entry name" value="Nucleotide-diphospho-sugar transferases"/>
    <property type="match status" value="1"/>
</dbReference>
<dbReference type="PANTHER" id="PTHR11675:SF41">
    <property type="entry name" value="POLYPEPTIDE N-ACETYLGALACTOSAMINYLTRANSFERASE 10"/>
    <property type="match status" value="1"/>
</dbReference>
<dbReference type="InterPro" id="IPR029044">
    <property type="entry name" value="Nucleotide-diphossugar_trans"/>
</dbReference>
<feature type="region of interest" description="Disordered" evidence="2">
    <location>
        <begin position="19"/>
        <end position="45"/>
    </location>
</feature>
<dbReference type="FunFam" id="3.90.550.10:FF:000107">
    <property type="entry name" value="Polypeptide N-acetylgalactosaminyltransferase-like 6"/>
    <property type="match status" value="1"/>
</dbReference>
<dbReference type="EMBL" id="JARO02001923">
    <property type="protein sequence ID" value="KPP74050.1"/>
    <property type="molecule type" value="Genomic_DNA"/>
</dbReference>
<evidence type="ECO:0000313" key="4">
    <source>
        <dbReference type="EMBL" id="KPP74050.1"/>
    </source>
</evidence>